<dbReference type="Proteomes" id="UP000644749">
    <property type="component" value="Unassembled WGS sequence"/>
</dbReference>
<evidence type="ECO:0000313" key="2">
    <source>
        <dbReference type="EMBL" id="MBL3675573.1"/>
    </source>
</evidence>
<comment type="caution">
    <text evidence="2">The sequence shown here is derived from an EMBL/GenBank/DDBJ whole genome shotgun (WGS) entry which is preliminary data.</text>
</comment>
<protein>
    <recommendedName>
        <fullName evidence="4">DUF2946 domain-containing protein</fullName>
    </recommendedName>
</protein>
<feature type="chain" id="PRO_5047407358" description="DUF2946 domain-containing protein" evidence="1">
    <location>
        <begin position="17"/>
        <end position="121"/>
    </location>
</feature>
<accession>A0ABS1SA12</accession>
<evidence type="ECO:0000313" key="3">
    <source>
        <dbReference type="Proteomes" id="UP000644749"/>
    </source>
</evidence>
<organism evidence="2 3">
    <name type="scientific">Paracoccus aerius</name>
    <dbReference type="NCBI Taxonomy" id="1915382"/>
    <lineage>
        <taxon>Bacteria</taxon>
        <taxon>Pseudomonadati</taxon>
        <taxon>Pseudomonadota</taxon>
        <taxon>Alphaproteobacteria</taxon>
        <taxon>Rhodobacterales</taxon>
        <taxon>Paracoccaceae</taxon>
        <taxon>Paracoccus</taxon>
    </lineage>
</organism>
<proteinExistence type="predicted"/>
<evidence type="ECO:0008006" key="4">
    <source>
        <dbReference type="Google" id="ProtNLM"/>
    </source>
</evidence>
<reference evidence="2 3" key="1">
    <citation type="submission" date="2021-01" db="EMBL/GenBank/DDBJ databases">
        <title>011410 draft genome.</title>
        <authorList>
            <person name="Lang L."/>
        </authorList>
    </citation>
    <scope>NUCLEOTIDE SEQUENCE [LARGE SCALE GENOMIC DNA]</scope>
    <source>
        <strain evidence="2 3">KCTC 42845</strain>
    </source>
</reference>
<keyword evidence="3" id="KW-1185">Reference proteome</keyword>
<feature type="signal peptide" evidence="1">
    <location>
        <begin position="1"/>
        <end position="16"/>
    </location>
</feature>
<dbReference type="EMBL" id="JAESHT010000032">
    <property type="protein sequence ID" value="MBL3675573.1"/>
    <property type="molecule type" value="Genomic_DNA"/>
</dbReference>
<evidence type="ECO:0000256" key="1">
    <source>
        <dbReference type="SAM" id="SignalP"/>
    </source>
</evidence>
<keyword evidence="1" id="KW-0732">Signal</keyword>
<name>A0ABS1SA12_9RHOB</name>
<gene>
    <name evidence="2" type="ORF">JL111_19050</name>
</gene>
<dbReference type="RefSeq" id="WP_191312858.1">
    <property type="nucleotide sequence ID" value="NZ_BNCL01000033.1"/>
</dbReference>
<sequence length="121" mass="12960">MIALLAGVMFVSHAVAAEGTLLHAHDHTMAQAVAPYVAEVALDGPDRSHDHSTVTNHQHDGSQDGKLSCCGDACLLALMPDGDLDLEDPWATPSKTFTFVFSLAGHDPEGLRRPPRLSHRI</sequence>